<dbReference type="AlphaFoldDB" id="A0AAN9ZGX7"/>
<dbReference type="SUPFAM" id="SSF50978">
    <property type="entry name" value="WD40 repeat-like"/>
    <property type="match status" value="1"/>
</dbReference>
<dbReference type="SMART" id="SM00320">
    <property type="entry name" value="WD40"/>
    <property type="match status" value="3"/>
</dbReference>
<dbReference type="Pfam" id="PF00400">
    <property type="entry name" value="WD40"/>
    <property type="match status" value="2"/>
</dbReference>
<comment type="caution">
    <text evidence="14">The sequence shown here is derived from an EMBL/GenBank/DDBJ whole genome shotgun (WGS) entry which is preliminary data.</text>
</comment>
<keyword evidence="7" id="KW-0931">ER-Golgi transport</keyword>
<dbReference type="PROSITE" id="PS50294">
    <property type="entry name" value="WD_REPEATS_REGION"/>
    <property type="match status" value="1"/>
</dbReference>
<evidence type="ECO:0000256" key="1">
    <source>
        <dbReference type="ARBA" id="ARBA00004389"/>
    </source>
</evidence>
<dbReference type="GO" id="GO:0015031">
    <property type="term" value="P:protein transport"/>
    <property type="evidence" value="ECO:0007669"/>
    <property type="project" value="UniProtKB-KW"/>
</dbReference>
<dbReference type="PANTHER" id="PTHR23284">
    <property type="entry name" value="PROLACTIN REGULATORY ELEMENT BINDING PROTEIN"/>
    <property type="match status" value="1"/>
</dbReference>
<evidence type="ECO:0000256" key="6">
    <source>
        <dbReference type="ARBA" id="ARBA00022824"/>
    </source>
</evidence>
<evidence type="ECO:0000256" key="11">
    <source>
        <dbReference type="PROSITE-ProRule" id="PRU00221"/>
    </source>
</evidence>
<dbReference type="GO" id="GO:0006888">
    <property type="term" value="P:endoplasmic reticulum to Golgi vesicle-mediated transport"/>
    <property type="evidence" value="ECO:0007669"/>
    <property type="project" value="TreeGrafter"/>
</dbReference>
<evidence type="ECO:0000256" key="2">
    <source>
        <dbReference type="ARBA" id="ARBA00022448"/>
    </source>
</evidence>
<evidence type="ECO:0000256" key="7">
    <source>
        <dbReference type="ARBA" id="ARBA00022892"/>
    </source>
</evidence>
<evidence type="ECO:0008006" key="16">
    <source>
        <dbReference type="Google" id="ProtNLM"/>
    </source>
</evidence>
<organism evidence="14 15">
    <name type="scientific">Gryllus longicercus</name>
    <dbReference type="NCBI Taxonomy" id="2509291"/>
    <lineage>
        <taxon>Eukaryota</taxon>
        <taxon>Metazoa</taxon>
        <taxon>Ecdysozoa</taxon>
        <taxon>Arthropoda</taxon>
        <taxon>Hexapoda</taxon>
        <taxon>Insecta</taxon>
        <taxon>Pterygota</taxon>
        <taxon>Neoptera</taxon>
        <taxon>Polyneoptera</taxon>
        <taxon>Orthoptera</taxon>
        <taxon>Ensifera</taxon>
        <taxon>Gryllidea</taxon>
        <taxon>Grylloidea</taxon>
        <taxon>Gryllidae</taxon>
        <taxon>Gryllinae</taxon>
        <taxon>Gryllus</taxon>
    </lineage>
</organism>
<dbReference type="InterPro" id="IPR001680">
    <property type="entry name" value="WD40_rpt"/>
</dbReference>
<proteinExistence type="predicted"/>
<protein>
    <recommendedName>
        <fullName evidence="16">Prolactin regulatory element-binding protein</fullName>
    </recommendedName>
</protein>
<evidence type="ECO:0000256" key="10">
    <source>
        <dbReference type="ARBA" id="ARBA00023136"/>
    </source>
</evidence>
<keyword evidence="5" id="KW-0677">Repeat</keyword>
<evidence type="ECO:0000256" key="5">
    <source>
        <dbReference type="ARBA" id="ARBA00022737"/>
    </source>
</evidence>
<keyword evidence="3 11" id="KW-0853">WD repeat</keyword>
<name>A0AAN9ZGX7_9ORTH</name>
<dbReference type="PROSITE" id="PS50082">
    <property type="entry name" value="WD_REPEATS_2"/>
    <property type="match status" value="2"/>
</dbReference>
<feature type="repeat" description="WD" evidence="11">
    <location>
        <begin position="207"/>
        <end position="248"/>
    </location>
</feature>
<evidence type="ECO:0000256" key="8">
    <source>
        <dbReference type="ARBA" id="ARBA00022927"/>
    </source>
</evidence>
<comment type="subcellular location">
    <subcellularLocation>
        <location evidence="1">Endoplasmic reticulum membrane</location>
        <topology evidence="1">Single-pass membrane protein</topology>
    </subcellularLocation>
</comment>
<dbReference type="InterPro" id="IPR015943">
    <property type="entry name" value="WD40/YVTN_repeat-like_dom_sf"/>
</dbReference>
<gene>
    <name evidence="14" type="ORF">R5R35_009284</name>
</gene>
<keyword evidence="8" id="KW-0653">Protein transport</keyword>
<keyword evidence="6" id="KW-0256">Endoplasmic reticulum</keyword>
<dbReference type="InterPro" id="IPR036322">
    <property type="entry name" value="WD40_repeat_dom_sf"/>
</dbReference>
<evidence type="ECO:0000256" key="12">
    <source>
        <dbReference type="SAM" id="MobiDB-lite"/>
    </source>
</evidence>
<dbReference type="PANTHER" id="PTHR23284:SF0">
    <property type="entry name" value="PROLACTIN REGULATORY ELEMENT-BINDING PROTEIN"/>
    <property type="match status" value="1"/>
</dbReference>
<evidence type="ECO:0000256" key="3">
    <source>
        <dbReference type="ARBA" id="ARBA00022574"/>
    </source>
</evidence>
<feature type="region of interest" description="Disordered" evidence="12">
    <location>
        <begin position="114"/>
        <end position="149"/>
    </location>
</feature>
<keyword evidence="15" id="KW-1185">Reference proteome</keyword>
<keyword evidence="10 13" id="KW-0472">Membrane</keyword>
<evidence type="ECO:0000256" key="9">
    <source>
        <dbReference type="ARBA" id="ARBA00022989"/>
    </source>
</evidence>
<evidence type="ECO:0000256" key="4">
    <source>
        <dbReference type="ARBA" id="ARBA00022692"/>
    </source>
</evidence>
<dbReference type="GO" id="GO:0005085">
    <property type="term" value="F:guanyl-nucleotide exchange factor activity"/>
    <property type="evidence" value="ECO:0007669"/>
    <property type="project" value="InterPro"/>
</dbReference>
<evidence type="ECO:0000256" key="13">
    <source>
        <dbReference type="SAM" id="Phobius"/>
    </source>
</evidence>
<dbReference type="InterPro" id="IPR045260">
    <property type="entry name" value="Sec12-like"/>
</dbReference>
<feature type="repeat" description="WD" evidence="11">
    <location>
        <begin position="180"/>
        <end position="196"/>
    </location>
</feature>
<dbReference type="EMBL" id="JAZDUA010000011">
    <property type="protein sequence ID" value="KAK7873582.1"/>
    <property type="molecule type" value="Genomic_DNA"/>
</dbReference>
<dbReference type="GO" id="GO:0003400">
    <property type="term" value="P:regulation of COPII vesicle coating"/>
    <property type="evidence" value="ECO:0007669"/>
    <property type="project" value="TreeGrafter"/>
</dbReference>
<keyword evidence="4 13" id="KW-0812">Transmembrane</keyword>
<keyword evidence="2" id="KW-0813">Transport</keyword>
<sequence>MPPTRRNEDGLLARVNFPLYTLKMLTSRHIIVAGGGGAANTGVANGFEIYELSHDGERYVAEEIVRHETGTSVVMNCASYSNGHKSYLVAGQESHCQLYSVNAKVVDEKKVLNSEEKDDHKELRARNVSSKKENSEEEKAGEKKNSSSKRLKFEIKPSDSIQTDFCKDDPFQRVVRIGCSGKLMVTGGTDGHVRLWAFPSLKKLIDIAGHKKEIDDVDISPDEQTIVSLAKDGCGILWDVKSGKKIGELQWDTPENAKFLYKRCRFGVSEGRKSRLFTICNPIHRNTKLKSYIQLWDPIDVTLKRVAACNEFLSALSVSDDGKFVAIGTMSSGSVSVYIAFSLQRVLHVNSAHTMFVTGLEFLPSICEDSALSSCTETAVVSISVDNRICIHDLRYRSTIPYWLAIVFIVITLFFTLLICSFLGL</sequence>
<dbReference type="Gene3D" id="2.130.10.10">
    <property type="entry name" value="YVTN repeat-like/Quinoprotein amine dehydrogenase"/>
    <property type="match status" value="1"/>
</dbReference>
<keyword evidence="9 13" id="KW-1133">Transmembrane helix</keyword>
<dbReference type="Proteomes" id="UP001378592">
    <property type="component" value="Unassembled WGS sequence"/>
</dbReference>
<evidence type="ECO:0000313" key="15">
    <source>
        <dbReference type="Proteomes" id="UP001378592"/>
    </source>
</evidence>
<feature type="transmembrane region" description="Helical" evidence="13">
    <location>
        <begin position="400"/>
        <end position="424"/>
    </location>
</feature>
<accession>A0AAN9ZGX7</accession>
<evidence type="ECO:0000313" key="14">
    <source>
        <dbReference type="EMBL" id="KAK7873582.1"/>
    </source>
</evidence>
<dbReference type="GO" id="GO:0005789">
    <property type="term" value="C:endoplasmic reticulum membrane"/>
    <property type="evidence" value="ECO:0007669"/>
    <property type="project" value="UniProtKB-SubCell"/>
</dbReference>
<reference evidence="14 15" key="1">
    <citation type="submission" date="2024-03" db="EMBL/GenBank/DDBJ databases">
        <title>The genome assembly and annotation of the cricket Gryllus longicercus Weissman &amp; Gray.</title>
        <authorList>
            <person name="Szrajer S."/>
            <person name="Gray D."/>
            <person name="Ylla G."/>
        </authorList>
    </citation>
    <scope>NUCLEOTIDE SEQUENCE [LARGE SCALE GENOMIC DNA]</scope>
    <source>
        <strain evidence="14">DAG 2021-001</strain>
        <tissue evidence="14">Whole body minus gut</tissue>
    </source>
</reference>